<reference evidence="1 2" key="1">
    <citation type="submission" date="2015-03" db="EMBL/GenBank/DDBJ databases">
        <authorList>
            <person name="Urmite Genomes"/>
        </authorList>
    </citation>
    <scope>NUCLEOTIDE SEQUENCE [LARGE SCALE GENOMIC DNA]</scope>
    <source>
        <strain evidence="1 2">CSUR P1491</strain>
    </source>
</reference>
<proteinExistence type="predicted"/>
<dbReference type="NCBIfam" id="TIGR03299">
    <property type="entry name" value="LGT_TIGR03299"/>
    <property type="match status" value="1"/>
</dbReference>
<name>A0A0E4CRF3_MYCLN</name>
<sequence>MAHELDITDGQVSFANSRSDAWHHLGQSVGHTMTAREALEAAHLAGWNVRKMPLQVPQQPVIDDTGVTTPAPLAVPDFYATVRTNPVNGRTDVLGVVGSKYEPVQNEASCDLLDALVDQSGGAHFETAGALRGGRETFVTMKLPSSMVFDGKDGTKDRTIFYLVALNSHDGSSAFRFLVSPVRIVCANTQSAAIGSAKASFSIRHTGGARASIAEARNALKLSWRYIEAFEAEAAALYATPMDTEEMRRFANTLLEVDSAGTAATVRHRRERANGIVTLWTSSPTIAPIAGTRWAAYNAVTEYLDHIVPIRGARTASDASTARALRTVTGAPGSASLKAQAFRQLQTL</sequence>
<dbReference type="AlphaFoldDB" id="A0A0E4CRF3"/>
<accession>A0A0E4CRF3</accession>
<gene>
    <name evidence="1" type="ORF">BN1232_06134</name>
</gene>
<dbReference type="InterPro" id="IPR026325">
    <property type="entry name" value="DUF932"/>
</dbReference>
<dbReference type="EMBL" id="CTEE01000002">
    <property type="protein sequence ID" value="CQD24270.1"/>
    <property type="molecule type" value="Genomic_DNA"/>
</dbReference>
<dbReference type="InterPro" id="IPR017686">
    <property type="entry name" value="Phg/plasmid-like_prot"/>
</dbReference>
<dbReference type="OrthoDB" id="576140at2"/>
<evidence type="ECO:0000313" key="2">
    <source>
        <dbReference type="Proteomes" id="UP000199251"/>
    </source>
</evidence>
<dbReference type="Proteomes" id="UP000199251">
    <property type="component" value="Unassembled WGS sequence"/>
</dbReference>
<dbReference type="Pfam" id="PF06067">
    <property type="entry name" value="DUF932"/>
    <property type="match status" value="1"/>
</dbReference>
<dbReference type="RefSeq" id="WP_090609910.1">
    <property type="nucleotide sequence ID" value="NZ_CTEE01000002.1"/>
</dbReference>
<evidence type="ECO:0000313" key="1">
    <source>
        <dbReference type="EMBL" id="CQD24270.1"/>
    </source>
</evidence>
<dbReference type="STRING" id="141349.BN1232_06134"/>
<organism evidence="1 2">
    <name type="scientific">Mycobacterium lentiflavum</name>
    <dbReference type="NCBI Taxonomy" id="141349"/>
    <lineage>
        <taxon>Bacteria</taxon>
        <taxon>Bacillati</taxon>
        <taxon>Actinomycetota</taxon>
        <taxon>Actinomycetes</taxon>
        <taxon>Mycobacteriales</taxon>
        <taxon>Mycobacteriaceae</taxon>
        <taxon>Mycobacterium</taxon>
        <taxon>Mycobacterium simiae complex</taxon>
    </lineage>
</organism>
<protein>
    <submittedName>
        <fullName evidence="1">Phage/plasmid-related protein</fullName>
    </submittedName>
</protein>